<dbReference type="NCBIfam" id="TIGR01482">
    <property type="entry name" value="SPP-subfamily"/>
    <property type="match status" value="1"/>
</dbReference>
<evidence type="ECO:0000256" key="8">
    <source>
        <dbReference type="ARBA" id="ARBA00048036"/>
    </source>
</evidence>
<dbReference type="SFLD" id="SFLDS00003">
    <property type="entry name" value="Haloacid_Dehalogenase"/>
    <property type="match status" value="1"/>
</dbReference>
<evidence type="ECO:0000313" key="13">
    <source>
        <dbReference type="EMBL" id="KRG90134.1"/>
    </source>
</evidence>
<dbReference type="Pfam" id="PF05116">
    <property type="entry name" value="S6PP"/>
    <property type="match status" value="1"/>
</dbReference>
<dbReference type="InterPro" id="IPR032710">
    <property type="entry name" value="NTF2-like_dom_sf"/>
</dbReference>
<feature type="domain" description="Sucrose phosphatase-like" evidence="11">
    <location>
        <begin position="37"/>
        <end position="287"/>
    </location>
</feature>
<dbReference type="InterPro" id="IPR023214">
    <property type="entry name" value="HAD_sf"/>
</dbReference>
<evidence type="ECO:0000259" key="11">
    <source>
        <dbReference type="Pfam" id="PF05116"/>
    </source>
</evidence>
<dbReference type="SFLD" id="SFLDG01141">
    <property type="entry name" value="C2.B.1:_Sucrose_Phosphatase_Li"/>
    <property type="match status" value="1"/>
</dbReference>
<dbReference type="SFLD" id="SFLDF00043">
    <property type="entry name" value="sucrose-phosphatase"/>
    <property type="match status" value="1"/>
</dbReference>
<dbReference type="UniPathway" id="UPA00371">
    <property type="reaction ID" value="UER00546"/>
</dbReference>
<dbReference type="InterPro" id="IPR051518">
    <property type="entry name" value="Sucrose_Phosphatase"/>
</dbReference>
<dbReference type="InterPro" id="IPR036412">
    <property type="entry name" value="HAD-like_sf"/>
</dbReference>
<comment type="catalytic activity">
    <reaction evidence="8 9">
        <text>sucrose 6(F)-phosphate + H2O = sucrose + phosphate</text>
        <dbReference type="Rhea" id="RHEA:19289"/>
        <dbReference type="ChEBI" id="CHEBI:15377"/>
        <dbReference type="ChEBI" id="CHEBI:17992"/>
        <dbReference type="ChEBI" id="CHEBI:43474"/>
        <dbReference type="ChEBI" id="CHEBI:57723"/>
        <dbReference type="EC" id="3.1.3.24"/>
    </reaction>
</comment>
<dbReference type="RefSeq" id="XP_006605356.1">
    <property type="nucleotide sequence ID" value="XM_006605293.4"/>
</dbReference>
<dbReference type="ExpressionAtlas" id="A0A0R0E8K1">
    <property type="expression patterns" value="baseline and differential"/>
</dbReference>
<keyword evidence="7 9" id="KW-0460">Magnesium</keyword>
<keyword evidence="10" id="KW-0732">Signal</keyword>
<comment type="function">
    <text evidence="2 9">Catalyzes the final step of sucrose synthesis.</text>
</comment>
<gene>
    <name evidence="14" type="primary">LOC100796915</name>
    <name evidence="13" type="ORF">GLYMA_20G070500</name>
</gene>
<dbReference type="PANTHER" id="PTHR46521">
    <property type="entry name" value="SUCROSE-PHOSPHATASE 2-RELATED"/>
    <property type="match status" value="1"/>
</dbReference>
<dbReference type="SUPFAM" id="SSF54427">
    <property type="entry name" value="NTF2-like"/>
    <property type="match status" value="1"/>
</dbReference>
<reference evidence="14" key="2">
    <citation type="submission" date="2018-02" db="UniProtKB">
        <authorList>
            <consortium name="EnsemblPlants"/>
        </authorList>
    </citation>
    <scope>IDENTIFICATION</scope>
    <source>
        <strain evidence="14">Williams 82</strain>
    </source>
</reference>
<organism evidence="13">
    <name type="scientific">Glycine max</name>
    <name type="common">Soybean</name>
    <name type="synonym">Glycine hispida</name>
    <dbReference type="NCBI Taxonomy" id="3847"/>
    <lineage>
        <taxon>Eukaryota</taxon>
        <taxon>Viridiplantae</taxon>
        <taxon>Streptophyta</taxon>
        <taxon>Embryophyta</taxon>
        <taxon>Tracheophyta</taxon>
        <taxon>Spermatophyta</taxon>
        <taxon>Magnoliopsida</taxon>
        <taxon>eudicotyledons</taxon>
        <taxon>Gunneridae</taxon>
        <taxon>Pentapetalae</taxon>
        <taxon>rosids</taxon>
        <taxon>fabids</taxon>
        <taxon>Fabales</taxon>
        <taxon>Fabaceae</taxon>
        <taxon>Papilionoideae</taxon>
        <taxon>50 kb inversion clade</taxon>
        <taxon>NPAAA clade</taxon>
        <taxon>indigoferoid/millettioid clade</taxon>
        <taxon>Phaseoleae</taxon>
        <taxon>Glycine</taxon>
        <taxon>Glycine subgen. Soja</taxon>
    </lineage>
</organism>
<dbReference type="EnsemblPlants" id="KRG90134">
    <property type="protein sequence ID" value="KRG90134"/>
    <property type="gene ID" value="GLYMA_20G070500"/>
</dbReference>
<accession>A0A0R0E8K1</accession>
<evidence type="ECO:0000256" key="3">
    <source>
        <dbReference type="ARBA" id="ARBA00005070"/>
    </source>
</evidence>
<evidence type="ECO:0000256" key="5">
    <source>
        <dbReference type="ARBA" id="ARBA00011738"/>
    </source>
</evidence>
<dbReference type="SMR" id="A0A0R0E8K1"/>
<dbReference type="InterPro" id="IPR012847">
    <property type="entry name" value="Sucrose_phosphatase_pln/cyn"/>
</dbReference>
<reference evidence="13" key="3">
    <citation type="submission" date="2018-07" db="EMBL/GenBank/DDBJ databases">
        <title>WGS assembly of Glycine max.</title>
        <authorList>
            <person name="Schmutz J."/>
            <person name="Cannon S."/>
            <person name="Schlueter J."/>
            <person name="Ma J."/>
            <person name="Mitros T."/>
            <person name="Nelson W."/>
            <person name="Hyten D."/>
            <person name="Song Q."/>
            <person name="Thelen J."/>
            <person name="Cheng J."/>
            <person name="Xu D."/>
            <person name="Hellsten U."/>
            <person name="May G."/>
            <person name="Yu Y."/>
            <person name="Sakurai T."/>
            <person name="Umezawa T."/>
            <person name="Bhattacharyya M."/>
            <person name="Sandhu D."/>
            <person name="Valliyodan B."/>
            <person name="Lindquist E."/>
            <person name="Peto M."/>
            <person name="Grant D."/>
            <person name="Shu S."/>
            <person name="Goodstein D."/>
            <person name="Barry K."/>
            <person name="Futrell-Griggs M."/>
            <person name="Abernathy B."/>
            <person name="Du J."/>
            <person name="Tian Z."/>
            <person name="Zhu L."/>
            <person name="Gill N."/>
            <person name="Joshi T."/>
            <person name="Libault M."/>
            <person name="Sethuraman A."/>
            <person name="Zhang X."/>
            <person name="Shinozaki K."/>
            <person name="Nguyen H."/>
            <person name="Wing R."/>
            <person name="Cregan P."/>
            <person name="Specht J."/>
            <person name="Grimwood J."/>
            <person name="Rokhsar D."/>
            <person name="Stacey G."/>
            <person name="Shoemaker R."/>
            <person name="Jackson S."/>
        </authorList>
    </citation>
    <scope>NUCLEOTIDE SEQUENCE</scope>
    <source>
        <tissue evidence="13">Callus</tissue>
    </source>
</reference>
<dbReference type="STRING" id="3847.A0A0R0E8K1"/>
<evidence type="ECO:0000256" key="1">
    <source>
        <dbReference type="ARBA" id="ARBA00001946"/>
    </source>
</evidence>
<evidence type="ECO:0000256" key="2">
    <source>
        <dbReference type="ARBA" id="ARBA00003645"/>
    </source>
</evidence>
<evidence type="ECO:0000256" key="6">
    <source>
        <dbReference type="ARBA" id="ARBA00022801"/>
    </source>
</evidence>
<dbReference type="Gene3D" id="3.40.50.1000">
    <property type="entry name" value="HAD superfamily/HAD-like"/>
    <property type="match status" value="1"/>
</dbReference>
<dbReference type="GO" id="GO:0000287">
    <property type="term" value="F:magnesium ion binding"/>
    <property type="evidence" value="ECO:0007669"/>
    <property type="project" value="UniProtKB-UniRule"/>
</dbReference>
<comment type="similarity">
    <text evidence="4 9">Belongs to the sucrose phosphatase family.</text>
</comment>
<keyword evidence="15" id="KW-1185">Reference proteome</keyword>
<dbReference type="Gene3D" id="3.90.1070.10">
    <property type="match status" value="1"/>
</dbReference>
<evidence type="ECO:0000259" key="12">
    <source>
        <dbReference type="Pfam" id="PF08472"/>
    </source>
</evidence>
<dbReference type="Proteomes" id="UP000008827">
    <property type="component" value="Chromosome 20"/>
</dbReference>
<dbReference type="PANTHER" id="PTHR46521:SF8">
    <property type="entry name" value="SUCROSE-PHOSPHATASE 3A-RELATED"/>
    <property type="match status" value="1"/>
</dbReference>
<reference evidence="13 14" key="1">
    <citation type="journal article" date="2010" name="Nature">
        <title>Genome sequence of the palaeopolyploid soybean.</title>
        <authorList>
            <person name="Schmutz J."/>
            <person name="Cannon S.B."/>
            <person name="Schlueter J."/>
            <person name="Ma J."/>
            <person name="Mitros T."/>
            <person name="Nelson W."/>
            <person name="Hyten D.L."/>
            <person name="Song Q."/>
            <person name="Thelen J.J."/>
            <person name="Cheng J."/>
            <person name="Xu D."/>
            <person name="Hellsten U."/>
            <person name="May G.D."/>
            <person name="Yu Y."/>
            <person name="Sakurai T."/>
            <person name="Umezawa T."/>
            <person name="Bhattacharyya M.K."/>
            <person name="Sandhu D."/>
            <person name="Valliyodan B."/>
            <person name="Lindquist E."/>
            <person name="Peto M."/>
            <person name="Grant D."/>
            <person name="Shu S."/>
            <person name="Goodstein D."/>
            <person name="Barry K."/>
            <person name="Futrell-Griggs M."/>
            <person name="Abernathy B."/>
            <person name="Du J."/>
            <person name="Tian Z."/>
            <person name="Zhu L."/>
            <person name="Gill N."/>
            <person name="Joshi T."/>
            <person name="Libault M."/>
            <person name="Sethuraman A."/>
            <person name="Zhang X.-C."/>
            <person name="Shinozaki K."/>
            <person name="Nguyen H.T."/>
            <person name="Wing R.A."/>
            <person name="Cregan P."/>
            <person name="Specht J."/>
            <person name="Grimwood J."/>
            <person name="Rokhsar D."/>
            <person name="Stacey G."/>
            <person name="Shoemaker R.C."/>
            <person name="Jackson S.A."/>
        </authorList>
    </citation>
    <scope>NUCLEOTIDE SEQUENCE</scope>
    <source>
        <strain evidence="14">cv. Williams 82</strain>
        <tissue evidence="13">Callus</tissue>
    </source>
</reference>
<dbReference type="Gramene" id="KRG90134">
    <property type="protein sequence ID" value="KRG90134"/>
    <property type="gene ID" value="GLYMA_20G070500"/>
</dbReference>
<dbReference type="GO" id="GO:0005986">
    <property type="term" value="P:sucrose biosynthetic process"/>
    <property type="evidence" value="ECO:0007669"/>
    <property type="project" value="UniProtKB-UniRule"/>
</dbReference>
<comment type="pathway">
    <text evidence="3 9">Glycan biosynthesis; sucrose biosynthesis; sucrose from D-fructose 6-phosphate and UDP-alpha-D-glucose: step 2/2.</text>
</comment>
<name>A0A0R0E8K1_SOYBN</name>
<dbReference type="InterPro" id="IPR006380">
    <property type="entry name" value="SPP-like_dom"/>
</dbReference>
<dbReference type="NCBIfam" id="TIGR01484">
    <property type="entry name" value="HAD-SF-IIB"/>
    <property type="match status" value="1"/>
</dbReference>
<evidence type="ECO:0000256" key="9">
    <source>
        <dbReference type="RuleBase" id="RU368007"/>
    </source>
</evidence>
<evidence type="ECO:0000256" key="10">
    <source>
        <dbReference type="SAM" id="SignalP"/>
    </source>
</evidence>
<dbReference type="EC" id="3.1.3.24" evidence="9"/>
<feature type="signal peptide" evidence="10">
    <location>
        <begin position="1"/>
        <end position="18"/>
    </location>
</feature>
<dbReference type="Gene3D" id="3.10.450.50">
    <property type="match status" value="1"/>
</dbReference>
<dbReference type="GeneID" id="100796915"/>
<dbReference type="OrthoDB" id="531008at2759"/>
<keyword evidence="6 9" id="KW-0378">Hydrolase</keyword>
<evidence type="ECO:0000313" key="15">
    <source>
        <dbReference type="Proteomes" id="UP000008827"/>
    </source>
</evidence>
<protein>
    <recommendedName>
        <fullName evidence="9">Sucrose-phosphatase</fullName>
        <ecNumber evidence="9">3.1.3.24</ecNumber>
    </recommendedName>
</protein>
<comment type="subunit">
    <text evidence="5 9">Homodimer.</text>
</comment>
<evidence type="ECO:0000256" key="4">
    <source>
        <dbReference type="ARBA" id="ARBA00007211"/>
    </source>
</evidence>
<dbReference type="NCBIfam" id="TIGR01485">
    <property type="entry name" value="SPP_plant-cyano"/>
    <property type="match status" value="1"/>
</dbReference>
<comment type="cofactor">
    <cofactor evidence="1 9">
        <name>Mg(2+)</name>
        <dbReference type="ChEBI" id="CHEBI:18420"/>
    </cofactor>
</comment>
<dbReference type="CDD" id="cd02605">
    <property type="entry name" value="HAD_SPP"/>
    <property type="match status" value="1"/>
</dbReference>
<dbReference type="Pfam" id="PF08472">
    <property type="entry name" value="S6PP_C"/>
    <property type="match status" value="1"/>
</dbReference>
<dbReference type="InterPro" id="IPR013679">
    <property type="entry name" value="SPP_C"/>
</dbReference>
<dbReference type="InterPro" id="IPR006379">
    <property type="entry name" value="HAD-SF_hydro_IIB"/>
</dbReference>
<sequence length="451" mass="51312">MRRFWCLLVKILTRLSFGDFQWCKRKELMDRLNGSANLMIVSDLDFTMVDHDDPENLALLRFNALWEAYYRHNSLLVFSTGRSPTIYGELRKQKPLLTPDITIMSVGTEITYGESMVPDDGWKQYLDHKWNRDIVMEETAKFPELTLQSETEQRPHKVSFYLEKGKAPNVTQTLSKRLENRGLDVKIIYSNGIALDVLPQAAGKGQALAFLLEKLKADEQGPINTLVCGDSGNDAELFTVPEVNGVLVSNAQEELLQWYAENARGNPRIIHATERCAAAIVQAIGNFSLGPNVSPRDIGDLMSNRKVHSPSHEVVMFYIFYERWRRGEVENPEQYIQKLKSVFHSTGNFVHPSGIDQPMHQTIDTLAKAFGDKTGKDFRVWVDCISLAEVSLGSWLVKFDKWELSGNESRGCSTKALMNAKVDVPDEYTWMHLHHTWLDDVGGQDDVSWLL</sequence>
<dbReference type="SUPFAM" id="SSF56784">
    <property type="entry name" value="HAD-like"/>
    <property type="match status" value="1"/>
</dbReference>
<feature type="chain" id="PRO_5014520710" description="Sucrose-phosphatase" evidence="10">
    <location>
        <begin position="19"/>
        <end position="451"/>
    </location>
</feature>
<proteinExistence type="inferred from homology"/>
<dbReference type="GO" id="GO:0050307">
    <property type="term" value="F:sucrose-phosphate phosphatase activity"/>
    <property type="evidence" value="ECO:0007669"/>
    <property type="project" value="UniProtKB-UniRule"/>
</dbReference>
<dbReference type="AlphaFoldDB" id="A0A0R0E8K1"/>
<dbReference type="EMBL" id="CM000853">
    <property type="protein sequence ID" value="KRG90134.1"/>
    <property type="molecule type" value="Genomic_DNA"/>
</dbReference>
<evidence type="ECO:0000313" key="14">
    <source>
        <dbReference type="EnsemblPlants" id="KRG90134"/>
    </source>
</evidence>
<dbReference type="SFLD" id="SFLDG01140">
    <property type="entry name" value="C2.B:_Phosphomannomutase_and_P"/>
    <property type="match status" value="1"/>
</dbReference>
<evidence type="ECO:0000256" key="7">
    <source>
        <dbReference type="ARBA" id="ARBA00022842"/>
    </source>
</evidence>
<feature type="domain" description="Sucrose-phosphatase C-terminal" evidence="12">
    <location>
        <begin position="310"/>
        <end position="438"/>
    </location>
</feature>
<dbReference type="PaxDb" id="3847-GLYMA20G16990.6"/>